<reference evidence="3" key="2">
    <citation type="submission" date="2015-08" db="UniProtKB">
        <authorList>
            <consortium name="WormBaseParasite"/>
        </authorList>
    </citation>
    <scope>IDENTIFICATION</scope>
</reference>
<protein>
    <submittedName>
        <fullName evidence="3">Scm-like with four mbt domains 1</fullName>
    </submittedName>
</protein>
<accession>A0A0K0FSS8</accession>
<dbReference type="AlphaFoldDB" id="A0A0K0FSS8"/>
<evidence type="ECO:0000256" key="1">
    <source>
        <dbReference type="SAM" id="MobiDB-lite"/>
    </source>
</evidence>
<dbReference type="WBParaSite" id="SVE_1418600.1">
    <property type="protein sequence ID" value="SVE_1418600.1"/>
    <property type="gene ID" value="SVE_1418600"/>
</dbReference>
<evidence type="ECO:0000313" key="2">
    <source>
        <dbReference type="Proteomes" id="UP000035680"/>
    </source>
</evidence>
<name>A0A0K0FSS8_STRVS</name>
<sequence length="264" mass="29662">MEDENMLLGDTADEIAVKEAKKGMELQKGGNQKVPQLTGDIKDSIDGSEKLPTVKNSSTIIKKGRSDEGKSEEVKKQPKVVFSFKELIKAMYDGQVQALLANHDLQGVPHRGIMVKNMCVPLIALLSNKQIKNGKIVDREVVNIPSGRRLVPNVGVIKAYEFNQHESMVKMLTSKNWELIEFNAFTEGQQPLFKNVSTKVLIINLRTLCMNMKFVACKIKNCKCKFRTVLGIQNKPYVFKCPTSCIDEPATLAYADLPDIWRFD</sequence>
<feature type="region of interest" description="Disordered" evidence="1">
    <location>
        <begin position="21"/>
        <end position="53"/>
    </location>
</feature>
<feature type="compositionally biased region" description="Basic and acidic residues" evidence="1">
    <location>
        <begin position="40"/>
        <end position="49"/>
    </location>
</feature>
<reference evidence="2" key="1">
    <citation type="submission" date="2014-07" db="EMBL/GenBank/DDBJ databases">
        <authorList>
            <person name="Martin A.A"/>
            <person name="De Silva N."/>
        </authorList>
    </citation>
    <scope>NUCLEOTIDE SEQUENCE</scope>
</reference>
<organism evidence="2 3">
    <name type="scientific">Strongyloides venezuelensis</name>
    <name type="common">Threadworm</name>
    <dbReference type="NCBI Taxonomy" id="75913"/>
    <lineage>
        <taxon>Eukaryota</taxon>
        <taxon>Metazoa</taxon>
        <taxon>Ecdysozoa</taxon>
        <taxon>Nematoda</taxon>
        <taxon>Chromadorea</taxon>
        <taxon>Rhabditida</taxon>
        <taxon>Tylenchina</taxon>
        <taxon>Panagrolaimomorpha</taxon>
        <taxon>Strongyloidoidea</taxon>
        <taxon>Strongyloididae</taxon>
        <taxon>Strongyloides</taxon>
    </lineage>
</organism>
<keyword evidence="2" id="KW-1185">Reference proteome</keyword>
<proteinExistence type="predicted"/>
<dbReference type="Proteomes" id="UP000035680">
    <property type="component" value="Unassembled WGS sequence"/>
</dbReference>
<evidence type="ECO:0000313" key="3">
    <source>
        <dbReference type="WBParaSite" id="SVE_1418600.1"/>
    </source>
</evidence>